<reference evidence="3 4" key="1">
    <citation type="submission" date="2024-12" db="EMBL/GenBank/DDBJ databases">
        <authorList>
            <person name="Hu S."/>
        </authorList>
    </citation>
    <scope>NUCLEOTIDE SEQUENCE [LARGE SCALE GENOMIC DNA]</scope>
    <source>
        <strain evidence="3 4">THG-T11</strain>
    </source>
</reference>
<evidence type="ECO:0008006" key="5">
    <source>
        <dbReference type="Google" id="ProtNLM"/>
    </source>
</evidence>
<keyword evidence="1" id="KW-0812">Transmembrane</keyword>
<evidence type="ECO:0000313" key="3">
    <source>
        <dbReference type="EMBL" id="MFN0255777.1"/>
    </source>
</evidence>
<evidence type="ECO:0000313" key="4">
    <source>
        <dbReference type="Proteomes" id="UP001517247"/>
    </source>
</evidence>
<sequence length="102" mass="11467">MKKIIYPLMLLVTLTFNLNFAVAADNKPKTELTAEQQAELNRITSRVEEIRAMDKSNLSRAEKKELRKELKEMKKKANAIGGGVYLSVGAIIIIILLLILIL</sequence>
<keyword evidence="4" id="KW-1185">Reference proteome</keyword>
<organism evidence="3 4">
    <name type="scientific">Pedobacter ureilyticus</name>
    <dbReference type="NCBI Taxonomy" id="1393051"/>
    <lineage>
        <taxon>Bacteria</taxon>
        <taxon>Pseudomonadati</taxon>
        <taxon>Bacteroidota</taxon>
        <taxon>Sphingobacteriia</taxon>
        <taxon>Sphingobacteriales</taxon>
        <taxon>Sphingobacteriaceae</taxon>
        <taxon>Pedobacter</taxon>
    </lineage>
</organism>
<name>A0ABW9J939_9SPHI</name>
<accession>A0ABW9J939</accession>
<proteinExistence type="predicted"/>
<evidence type="ECO:0000256" key="1">
    <source>
        <dbReference type="SAM" id="Phobius"/>
    </source>
</evidence>
<protein>
    <recommendedName>
        <fullName evidence="5">Seryl-tRNA synthetase</fullName>
    </recommendedName>
</protein>
<dbReference type="EMBL" id="SSHJ02000006">
    <property type="protein sequence ID" value="MFN0255777.1"/>
    <property type="molecule type" value="Genomic_DNA"/>
</dbReference>
<dbReference type="RefSeq" id="WP_138722901.1">
    <property type="nucleotide sequence ID" value="NZ_SSHJ02000006.1"/>
</dbReference>
<gene>
    <name evidence="3" type="ORF">E6A44_009360</name>
</gene>
<comment type="caution">
    <text evidence="3">The sequence shown here is derived from an EMBL/GenBank/DDBJ whole genome shotgun (WGS) entry which is preliminary data.</text>
</comment>
<keyword evidence="1" id="KW-1133">Transmembrane helix</keyword>
<dbReference type="Proteomes" id="UP001517247">
    <property type="component" value="Unassembled WGS sequence"/>
</dbReference>
<keyword evidence="2" id="KW-0732">Signal</keyword>
<feature type="chain" id="PRO_5046835405" description="Seryl-tRNA synthetase" evidence="2">
    <location>
        <begin position="24"/>
        <end position="102"/>
    </location>
</feature>
<feature type="signal peptide" evidence="2">
    <location>
        <begin position="1"/>
        <end position="23"/>
    </location>
</feature>
<feature type="transmembrane region" description="Helical" evidence="1">
    <location>
        <begin position="79"/>
        <end position="101"/>
    </location>
</feature>
<evidence type="ECO:0000256" key="2">
    <source>
        <dbReference type="SAM" id="SignalP"/>
    </source>
</evidence>
<keyword evidence="1" id="KW-0472">Membrane</keyword>